<gene>
    <name evidence="3" type="primary">AKNAD1</name>
    <name evidence="3" type="ORF">WISP_115948</name>
</gene>
<dbReference type="EMBL" id="WHWB01034485">
    <property type="protein sequence ID" value="KAJ7409247.1"/>
    <property type="molecule type" value="Genomic_DNA"/>
</dbReference>
<feature type="region of interest" description="Disordered" evidence="2">
    <location>
        <begin position="129"/>
        <end position="155"/>
    </location>
</feature>
<name>A0ABQ9CZX4_9PASS</name>
<comment type="caution">
    <text evidence="3">The sequence shown here is derived from an EMBL/GenBank/DDBJ whole genome shotgun (WGS) entry which is preliminary data.</text>
</comment>
<reference evidence="3" key="1">
    <citation type="submission" date="2019-10" db="EMBL/GenBank/DDBJ databases">
        <authorList>
            <person name="Soares A.E.R."/>
            <person name="Aleixo A."/>
            <person name="Schneider P."/>
            <person name="Miyaki C.Y."/>
            <person name="Schneider M.P."/>
            <person name="Mello C."/>
            <person name="Vasconcelos A.T.R."/>
        </authorList>
    </citation>
    <scope>NUCLEOTIDE SEQUENCE</scope>
    <source>
        <tissue evidence="3">Muscle</tissue>
    </source>
</reference>
<evidence type="ECO:0000256" key="2">
    <source>
        <dbReference type="SAM" id="MobiDB-lite"/>
    </source>
</evidence>
<dbReference type="InterPro" id="IPR052655">
    <property type="entry name" value="AKNA_Centrosome-Trans_reg"/>
</dbReference>
<keyword evidence="4" id="KW-1185">Reference proteome</keyword>
<protein>
    <submittedName>
        <fullName evidence="3">AKNA domain containing 1</fullName>
    </submittedName>
</protein>
<feature type="compositionally biased region" description="Basic and acidic residues" evidence="2">
    <location>
        <begin position="447"/>
        <end position="457"/>
    </location>
</feature>
<evidence type="ECO:0000313" key="3">
    <source>
        <dbReference type="EMBL" id="KAJ7409247.1"/>
    </source>
</evidence>
<dbReference type="PANTHER" id="PTHR21510">
    <property type="entry name" value="AKNA DOMAIN-CONTAINING PROTEIN"/>
    <property type="match status" value="1"/>
</dbReference>
<dbReference type="PANTHER" id="PTHR21510:SF16">
    <property type="entry name" value="PROTEIN AKNAD1"/>
    <property type="match status" value="1"/>
</dbReference>
<keyword evidence="1" id="KW-0175">Coiled coil</keyword>
<proteinExistence type="predicted"/>
<sequence>MANYEAHPQPEEFSSPHRGTKGTMGVSIELPGSEASFKEELPVGSSSKPDSREHPTASKMSDVLLRHFSEGELLSTCRLIEHEMIPEMSFAESINDTVSKPEPSEQLRGPSVQEQWAMSFEGYHLEKQKEVNTGGKNENALSDSRPVSKKPVSSTGKCGCRQHSLLINDSEEKHTFQNMKDERGLFKKTVSPYKLKYGQGQAHCCLPDFNEVSSEVRVPKRTDNISSVPTTGKAKPFPIFLSKSVTVNNILENKNHFNSAEVENQEEMSIPELLQQLEVLPQSDFPNAYTAYTGTEPETASHAPIPVQPTHGVLKARLQPGAAPSAFPAAGTVEAPCPNPSSSLPEPTLGEKMSEILKDQTDQLTKKALNQLKRYLDALERNYLTAREEHRKLQLQNYTDKSTSIGEFDPDSASEDISAYDSYNDSQSKDLTNCDTPSYESSNTRLCGERKGPPERI</sequence>
<evidence type="ECO:0000313" key="4">
    <source>
        <dbReference type="Proteomes" id="UP001145742"/>
    </source>
</evidence>
<evidence type="ECO:0000256" key="1">
    <source>
        <dbReference type="SAM" id="Coils"/>
    </source>
</evidence>
<accession>A0ABQ9CZX4</accession>
<feature type="compositionally biased region" description="Polar residues" evidence="2">
    <location>
        <begin position="421"/>
        <end position="445"/>
    </location>
</feature>
<organism evidence="3 4">
    <name type="scientific">Willisornis vidua</name>
    <name type="common">Xingu scale-backed antbird</name>
    <dbReference type="NCBI Taxonomy" id="1566151"/>
    <lineage>
        <taxon>Eukaryota</taxon>
        <taxon>Metazoa</taxon>
        <taxon>Chordata</taxon>
        <taxon>Craniata</taxon>
        <taxon>Vertebrata</taxon>
        <taxon>Euteleostomi</taxon>
        <taxon>Archelosauria</taxon>
        <taxon>Archosauria</taxon>
        <taxon>Dinosauria</taxon>
        <taxon>Saurischia</taxon>
        <taxon>Theropoda</taxon>
        <taxon>Coelurosauria</taxon>
        <taxon>Aves</taxon>
        <taxon>Neognathae</taxon>
        <taxon>Neoaves</taxon>
        <taxon>Telluraves</taxon>
        <taxon>Australaves</taxon>
        <taxon>Passeriformes</taxon>
        <taxon>Thamnophilidae</taxon>
        <taxon>Willisornis</taxon>
    </lineage>
</organism>
<feature type="coiled-coil region" evidence="1">
    <location>
        <begin position="369"/>
        <end position="396"/>
    </location>
</feature>
<feature type="region of interest" description="Disordered" evidence="2">
    <location>
        <begin position="402"/>
        <end position="457"/>
    </location>
</feature>
<feature type="region of interest" description="Disordered" evidence="2">
    <location>
        <begin position="1"/>
        <end position="57"/>
    </location>
</feature>
<dbReference type="Proteomes" id="UP001145742">
    <property type="component" value="Unassembled WGS sequence"/>
</dbReference>